<feature type="compositionally biased region" description="Polar residues" evidence="1">
    <location>
        <begin position="573"/>
        <end position="582"/>
    </location>
</feature>
<comment type="caution">
    <text evidence="3">The sequence shown here is derived from an EMBL/GenBank/DDBJ whole genome shotgun (WGS) entry which is preliminary data.</text>
</comment>
<evidence type="ECO:0000256" key="1">
    <source>
        <dbReference type="SAM" id="MobiDB-lite"/>
    </source>
</evidence>
<feature type="compositionally biased region" description="Low complexity" evidence="1">
    <location>
        <begin position="215"/>
        <end position="231"/>
    </location>
</feature>
<dbReference type="Gene3D" id="3.60.40.10">
    <property type="entry name" value="PPM-type phosphatase domain"/>
    <property type="match status" value="2"/>
</dbReference>
<evidence type="ECO:0000313" key="3">
    <source>
        <dbReference type="EMBL" id="KAK2954913.1"/>
    </source>
</evidence>
<feature type="compositionally biased region" description="Polar residues" evidence="1">
    <location>
        <begin position="234"/>
        <end position="267"/>
    </location>
</feature>
<feature type="compositionally biased region" description="Polar residues" evidence="1">
    <location>
        <begin position="549"/>
        <end position="566"/>
    </location>
</feature>
<dbReference type="CDD" id="cd00143">
    <property type="entry name" value="PP2Cc"/>
    <property type="match status" value="1"/>
</dbReference>
<reference evidence="3 4" key="1">
    <citation type="journal article" date="2022" name="bioRxiv">
        <title>Genomics of Preaxostyla Flagellates Illuminates Evolutionary Transitions and the Path Towards Mitochondrial Loss.</title>
        <authorList>
            <person name="Novak L.V.F."/>
            <person name="Treitli S.C."/>
            <person name="Pyrih J."/>
            <person name="Halakuc P."/>
            <person name="Pipaliya S.V."/>
            <person name="Vacek V."/>
            <person name="Brzon O."/>
            <person name="Soukal P."/>
            <person name="Eme L."/>
            <person name="Dacks J.B."/>
            <person name="Karnkowska A."/>
            <person name="Elias M."/>
            <person name="Hampl V."/>
        </authorList>
    </citation>
    <scope>NUCLEOTIDE SEQUENCE [LARGE SCALE GENOMIC DNA]</scope>
    <source>
        <strain evidence="3">NAU3</strain>
        <tissue evidence="3">Gut</tissue>
    </source>
</reference>
<accession>A0ABQ9XTV8</accession>
<feature type="compositionally biased region" description="Polar residues" evidence="1">
    <location>
        <begin position="523"/>
        <end position="532"/>
    </location>
</feature>
<organism evidence="3 4">
    <name type="scientific">Blattamonas nauphoetae</name>
    <dbReference type="NCBI Taxonomy" id="2049346"/>
    <lineage>
        <taxon>Eukaryota</taxon>
        <taxon>Metamonada</taxon>
        <taxon>Preaxostyla</taxon>
        <taxon>Oxymonadida</taxon>
        <taxon>Blattamonas</taxon>
    </lineage>
</organism>
<feature type="compositionally biased region" description="Low complexity" evidence="1">
    <location>
        <begin position="533"/>
        <end position="543"/>
    </location>
</feature>
<feature type="compositionally biased region" description="Basic and acidic residues" evidence="1">
    <location>
        <begin position="422"/>
        <end position="436"/>
    </location>
</feature>
<dbReference type="InterPro" id="IPR001932">
    <property type="entry name" value="PPM-type_phosphatase-like_dom"/>
</dbReference>
<dbReference type="GO" id="GO:0016787">
    <property type="term" value="F:hydrolase activity"/>
    <property type="evidence" value="ECO:0007669"/>
    <property type="project" value="UniProtKB-KW"/>
</dbReference>
<dbReference type="Proteomes" id="UP001281761">
    <property type="component" value="Unassembled WGS sequence"/>
</dbReference>
<protein>
    <recommendedName>
        <fullName evidence="2">PPM-type phosphatase domain-containing protein</fullName>
    </recommendedName>
</protein>
<feature type="compositionally biased region" description="Acidic residues" evidence="1">
    <location>
        <begin position="487"/>
        <end position="499"/>
    </location>
</feature>
<feature type="compositionally biased region" description="Basic and acidic residues" evidence="1">
    <location>
        <begin position="448"/>
        <end position="462"/>
    </location>
</feature>
<dbReference type="EMBL" id="JARBJD010000072">
    <property type="protein sequence ID" value="KAK2954913.1"/>
    <property type="molecule type" value="Genomic_DNA"/>
</dbReference>
<feature type="region of interest" description="Disordered" evidence="1">
    <location>
        <begin position="215"/>
        <end position="267"/>
    </location>
</feature>
<feature type="compositionally biased region" description="Basic residues" evidence="1">
    <location>
        <begin position="716"/>
        <end position="725"/>
    </location>
</feature>
<keyword evidence="3" id="KW-0378">Hydrolase</keyword>
<feature type="compositionally biased region" description="Polar residues" evidence="1">
    <location>
        <begin position="646"/>
        <end position="663"/>
    </location>
</feature>
<dbReference type="PROSITE" id="PS51746">
    <property type="entry name" value="PPM_2"/>
    <property type="match status" value="1"/>
</dbReference>
<proteinExistence type="predicted"/>
<dbReference type="InterPro" id="IPR036457">
    <property type="entry name" value="PPM-type-like_dom_sf"/>
</dbReference>
<dbReference type="PANTHER" id="PTHR13832">
    <property type="entry name" value="PROTEIN PHOSPHATASE 2C"/>
    <property type="match status" value="1"/>
</dbReference>
<feature type="region of interest" description="Disordered" evidence="1">
    <location>
        <begin position="422"/>
        <end position="725"/>
    </location>
</feature>
<dbReference type="InterPro" id="IPR015655">
    <property type="entry name" value="PP2C"/>
</dbReference>
<feature type="domain" description="PPM-type phosphatase" evidence="2">
    <location>
        <begin position="18"/>
        <end position="364"/>
    </location>
</feature>
<name>A0ABQ9XTV8_9EUKA</name>
<keyword evidence="4" id="KW-1185">Reference proteome</keyword>
<dbReference type="SUPFAM" id="SSF81606">
    <property type="entry name" value="PP2C-like"/>
    <property type="match status" value="1"/>
</dbReference>
<gene>
    <name evidence="3" type="ORF">BLNAU_10052</name>
</gene>
<feature type="compositionally biased region" description="Acidic residues" evidence="1">
    <location>
        <begin position="437"/>
        <end position="447"/>
    </location>
</feature>
<evidence type="ECO:0000313" key="4">
    <source>
        <dbReference type="Proteomes" id="UP001281761"/>
    </source>
</evidence>
<dbReference type="Pfam" id="PF00481">
    <property type="entry name" value="PP2C"/>
    <property type="match status" value="2"/>
</dbReference>
<dbReference type="SMART" id="SM00332">
    <property type="entry name" value="PP2Cc"/>
    <property type="match status" value="1"/>
</dbReference>
<evidence type="ECO:0000259" key="2">
    <source>
        <dbReference type="PROSITE" id="PS51746"/>
    </source>
</evidence>
<sequence>MEAETELSDPLLKPILFDYGMAEDLNPRFRRTMEDAHVYRDCFGPKRNLALCAVFDGHGGRETVDFLTQNFHQILNQQLTLNPDLDLQTILRQTFAATDAKLAEYDIIDDGSTAAVVLIERLPPPSSAIRIVSANCGDARSAFIQQDQAFALSKDHKPSDPEEMHRIRESGSFVVQGRACGVLAVSRAFGDHRLKTAVISEPFISTLIIDPSLAQSPSSSLPTSPTSQPDDSNLELSSPSITSPPTDNKQPSSSLKSPVPSFHTTASSHHLDVLSNTDPFATDRTEIAIDALVKQEKQFQSLPLQQPTIVVIACDGVWDVLTCEDVGEIVLGKADNAENAAQELVKETKNHGTTDNVSAMVLFLTPPTTPEYASEHYALREEKLRLKQEEKDRAYQEQQQTVDEDRASAAMFAKRFHFVGSHDKTSKMKHRESEVVKEEEEEQEETDVWDKMGEQEGSKSEEDWNDKEEYLEEKSVNFGQTGKWKDEEEENKEDLDSSAEQEKTEPDGLQNECHSEEDANKIPESTPNSTPESDNSPVDSSPVVRERSLFQTTSSPPVTTDEQPQLSVKDDSPSQPDQTVISATPPAKPQKTSQPLSHPPSQPKHSPNFARELVLGLQPSSKNPKIVFEQEPPKPTPKAKQHASHNQRTPQPSNGPVSITSLSQKKESSNPKMRFNPNPSNPQKPSPKERMQQPVSKQGPGSKQPPLILQGMQVPKHPRQPNKKT</sequence>
<dbReference type="PANTHER" id="PTHR13832:SF827">
    <property type="entry name" value="PROTEIN PHOSPHATASE 1L"/>
    <property type="match status" value="1"/>
</dbReference>